<feature type="domain" description="EGF-like" evidence="6">
    <location>
        <begin position="813"/>
        <end position="848"/>
    </location>
</feature>
<dbReference type="EMBL" id="GECZ01031240">
    <property type="protein sequence ID" value="JAS38529.1"/>
    <property type="molecule type" value="Transcribed_RNA"/>
</dbReference>
<dbReference type="PANTHER" id="PTHR46513:SF13">
    <property type="entry name" value="EGF-LIKE DOMAIN-CONTAINING PROTEIN"/>
    <property type="match status" value="1"/>
</dbReference>
<feature type="region of interest" description="Disordered" evidence="3">
    <location>
        <begin position="897"/>
        <end position="916"/>
    </location>
</feature>
<proteinExistence type="predicted"/>
<evidence type="ECO:0008006" key="9">
    <source>
        <dbReference type="Google" id="ProtNLM"/>
    </source>
</evidence>
<feature type="non-terminal residue" evidence="8">
    <location>
        <position position="1"/>
    </location>
</feature>
<dbReference type="InterPro" id="IPR000742">
    <property type="entry name" value="EGF"/>
</dbReference>
<organism evidence="8">
    <name type="scientific">Cuerna arida</name>
    <dbReference type="NCBI Taxonomy" id="1464854"/>
    <lineage>
        <taxon>Eukaryota</taxon>
        <taxon>Metazoa</taxon>
        <taxon>Ecdysozoa</taxon>
        <taxon>Arthropoda</taxon>
        <taxon>Hexapoda</taxon>
        <taxon>Insecta</taxon>
        <taxon>Pterygota</taxon>
        <taxon>Neoptera</taxon>
        <taxon>Paraneoptera</taxon>
        <taxon>Hemiptera</taxon>
        <taxon>Auchenorrhyncha</taxon>
        <taxon>Membracoidea</taxon>
        <taxon>Cicadellidae</taxon>
        <taxon>Cicadellinae</taxon>
        <taxon>Proconiini</taxon>
        <taxon>Cuerna</taxon>
    </lineage>
</organism>
<protein>
    <recommendedName>
        <fullName evidence="9">WSC domain-containing protein</fullName>
    </recommendedName>
</protein>
<feature type="domain" description="WSC" evidence="7">
    <location>
        <begin position="23"/>
        <end position="118"/>
    </location>
</feature>
<evidence type="ECO:0000256" key="2">
    <source>
        <dbReference type="ARBA" id="ARBA00022737"/>
    </source>
</evidence>
<dbReference type="PANTHER" id="PTHR46513">
    <property type="entry name" value="VITELLOGENIN RECEPTOR-LIKE PROTEIN-RELATED-RELATED"/>
    <property type="match status" value="1"/>
</dbReference>
<evidence type="ECO:0000259" key="6">
    <source>
        <dbReference type="SMART" id="SM00181"/>
    </source>
</evidence>
<name>A0A1B6EKS5_9HEMI</name>
<evidence type="ECO:0000313" key="8">
    <source>
        <dbReference type="EMBL" id="JAS38529.1"/>
    </source>
</evidence>
<dbReference type="InterPro" id="IPR011042">
    <property type="entry name" value="6-blade_b-propeller_TolB-like"/>
</dbReference>
<evidence type="ECO:0000256" key="4">
    <source>
        <dbReference type="SAM" id="Phobius"/>
    </source>
</evidence>
<dbReference type="SUPFAM" id="SSF63825">
    <property type="entry name" value="YWTD domain"/>
    <property type="match status" value="2"/>
</dbReference>
<evidence type="ECO:0000256" key="3">
    <source>
        <dbReference type="SAM" id="MobiDB-lite"/>
    </source>
</evidence>
<dbReference type="InterPro" id="IPR050778">
    <property type="entry name" value="Cueball_EGF_LRP_Nidogen"/>
</dbReference>
<keyword evidence="4" id="KW-0472">Membrane</keyword>
<evidence type="ECO:0000256" key="5">
    <source>
        <dbReference type="SAM" id="SignalP"/>
    </source>
</evidence>
<dbReference type="SMART" id="SM00321">
    <property type="entry name" value="WSC"/>
    <property type="match status" value="1"/>
</dbReference>
<evidence type="ECO:0000256" key="1">
    <source>
        <dbReference type="ARBA" id="ARBA00022536"/>
    </source>
</evidence>
<dbReference type="Gene3D" id="2.120.10.30">
    <property type="entry name" value="TolB, C-terminal domain"/>
    <property type="match status" value="2"/>
</dbReference>
<feature type="chain" id="PRO_5008582171" description="WSC domain-containing protein" evidence="5">
    <location>
        <begin position="17"/>
        <end position="977"/>
    </location>
</feature>
<reference evidence="8" key="1">
    <citation type="submission" date="2015-11" db="EMBL/GenBank/DDBJ databases">
        <title>De novo transcriptome assembly of four potential Pierce s Disease insect vectors from Arizona vineyards.</title>
        <authorList>
            <person name="Tassone E.E."/>
        </authorList>
    </citation>
    <scope>NUCLEOTIDE SEQUENCE</scope>
</reference>
<gene>
    <name evidence="8" type="ORF">g.23920</name>
</gene>
<feature type="signal peptide" evidence="5">
    <location>
        <begin position="1"/>
        <end position="16"/>
    </location>
</feature>
<accession>A0A1B6EKS5</accession>
<evidence type="ECO:0000259" key="7">
    <source>
        <dbReference type="SMART" id="SM00321"/>
    </source>
</evidence>
<dbReference type="SMART" id="SM00181">
    <property type="entry name" value="EGF"/>
    <property type="match status" value="2"/>
</dbReference>
<dbReference type="InterPro" id="IPR002889">
    <property type="entry name" value="WSC_carb-bd"/>
</dbReference>
<feature type="domain" description="EGF-like" evidence="6">
    <location>
        <begin position="399"/>
        <end position="435"/>
    </location>
</feature>
<feature type="transmembrane region" description="Helical" evidence="4">
    <location>
        <begin position="924"/>
        <end position="945"/>
    </location>
</feature>
<keyword evidence="2" id="KW-0677">Repeat</keyword>
<keyword evidence="1" id="KW-0245">EGF-like domain</keyword>
<keyword evidence="5" id="KW-0732">Signal</keyword>
<keyword evidence="4" id="KW-1133">Transmembrane helix</keyword>
<keyword evidence="4" id="KW-0812">Transmembrane</keyword>
<feature type="non-terminal residue" evidence="8">
    <location>
        <position position="977"/>
    </location>
</feature>
<sequence length="977" mass="111508">SGVALFHLLLITSVKGVLISTDDLEYVGCYNDGFAKNRSYKIHKSLNFIQSVNFCNHRLIKYVGIQAENSTSPYVSPYCGDDIPDGSTKSNNSLCHPCVDHAMMSCGGENTISVYKISELASFIVLLATDTGVKMITDNSNTTLIIEGLTSSVQNIDFHYELDIVFISTDEEIYRSSYNPFSMMYHTMSNIESTTSIFSLAVDWEKDTVYYDQYNNNYGDPSILYRMDIDGRNKISIHSHNRIDYMIMDPYYRLIIYLKDGHLRFLELGKKSWRNFDSSSLILYRILRVSINTRHKSLYVIGSTGGSLYHLFSMDYDGSNMRYLYEGPELMNPSGLGVVNNKVVWAAYRDTDMMHVVYMCHLSPMCQTDNITVFYKSYEAIRDVKLYHPEVQMPDKEILCRKRLCSHICTLITPFIANCICPDGMVLGPDNTTCLEAPNPKKDPQHIGCYTTSYSESRLYKVHHSLSWEECINLCNRRTTIYAGIQAEEGSPTYNFVFCGNDIKQYSTTANSSLCLPCIEDNTRLCGGQNTLSLYQLRESNPLVLLLATESGPKIVSTESLSTEALTGSSFPTIAVDFFFWDDDVFSMSITGLSRAYYSPFSNMYIEPTEVFTYAAGLTVDWVNEYIYCIREPNVVYRIDWTRKEDPKVVMHSIGNLQEMVVDPFTRQLFLVEDGKLSRHSIDTNLRIDYDYEKLHLKKVLKISLDVELKFVYLIGIENEENHYLIRTDYEFKQMKKLYSGEFITDPIALDVFKQDVIWGVKTNDSFFIYRCTRTLTLRCLQERIQRIYQSSETIHDIKIYHPDKQAHNAMYLCSRLQCSHNCSVSHDQVRCTCPDGMSLSSNNVTCQEITSTSNPTSTKQSEISKVQIKATTDLYSYAASFPHLLSSTRSTTVVHEEPTQGYIKSTSRSKVDTNKENSNRLPILVSCVVGILVCLLLFTVYLVWRTKHKLIPNLENSFTPASQLELTPGAFDNVSN</sequence>
<dbReference type="AlphaFoldDB" id="A0A1B6EKS5"/>